<dbReference type="InterPro" id="IPR009081">
    <property type="entry name" value="PP-bd_ACP"/>
</dbReference>
<dbReference type="AlphaFoldDB" id="A0A0R1U2R0"/>
<dbReference type="UniPathway" id="UPA00556"/>
<keyword evidence="8" id="KW-1185">Reference proteome</keyword>
<dbReference type="NCBIfam" id="NF003464">
    <property type="entry name" value="PRK05087.1"/>
    <property type="match status" value="1"/>
</dbReference>
<evidence type="ECO:0000256" key="3">
    <source>
        <dbReference type="ARBA" id="ARBA00022553"/>
    </source>
</evidence>
<comment type="caution">
    <text evidence="7">The sequence shown here is derived from an EMBL/GenBank/DDBJ whole genome shotgun (WGS) entry which is preliminary data.</text>
</comment>
<reference evidence="7 8" key="1">
    <citation type="journal article" date="2015" name="Genome Announc.">
        <title>Expanding the biotechnology potential of lactobacilli through comparative genomics of 213 strains and associated genera.</title>
        <authorList>
            <person name="Sun Z."/>
            <person name="Harris H.M."/>
            <person name="McCann A."/>
            <person name="Guo C."/>
            <person name="Argimon S."/>
            <person name="Zhang W."/>
            <person name="Yang X."/>
            <person name="Jeffery I.B."/>
            <person name="Cooney J.C."/>
            <person name="Kagawa T.F."/>
            <person name="Liu W."/>
            <person name="Song Y."/>
            <person name="Salvetti E."/>
            <person name="Wrobel A."/>
            <person name="Rasinkangas P."/>
            <person name="Parkhill J."/>
            <person name="Rea M.C."/>
            <person name="O'Sullivan O."/>
            <person name="Ritari J."/>
            <person name="Douillard F.P."/>
            <person name="Paul Ross R."/>
            <person name="Yang R."/>
            <person name="Briner A.E."/>
            <person name="Felis G.E."/>
            <person name="de Vos W.M."/>
            <person name="Barrangou R."/>
            <person name="Klaenhammer T.R."/>
            <person name="Caufield P.W."/>
            <person name="Cui Y."/>
            <person name="Zhang H."/>
            <person name="O'Toole P.W."/>
        </authorList>
    </citation>
    <scope>NUCLEOTIDE SEQUENCE [LARGE SCALE GENOMIC DNA]</scope>
    <source>
        <strain evidence="7 8">DSM 15945</strain>
    </source>
</reference>
<comment type="PTM">
    <text evidence="5">4'-phosphopantetheine is transferred from CoA to a specific serine of apo-DCP.</text>
</comment>
<proteinExistence type="inferred from homology"/>
<gene>
    <name evidence="5" type="primary">dltC</name>
    <name evidence="7" type="ORF">FC50_GL002193</name>
</gene>
<protein>
    <recommendedName>
        <fullName evidence="5">D-alanyl carrier protein</fullName>
        <shortName evidence="5">DCP</shortName>
    </recommendedName>
    <alternativeName>
        <fullName evidence="5">D-alanine--poly(phosphoribitol) ligase subunit 2</fullName>
    </alternativeName>
</protein>
<dbReference type="HAMAP" id="MF_00565">
    <property type="entry name" value="DltC"/>
    <property type="match status" value="1"/>
</dbReference>
<dbReference type="InterPro" id="IPR003230">
    <property type="entry name" value="DltC"/>
</dbReference>
<dbReference type="InterPro" id="IPR036736">
    <property type="entry name" value="ACP-like_sf"/>
</dbReference>
<evidence type="ECO:0000256" key="4">
    <source>
        <dbReference type="ARBA" id="ARBA00023316"/>
    </source>
</evidence>
<dbReference type="GO" id="GO:0036370">
    <property type="term" value="F:D-alanyl carrier activity"/>
    <property type="evidence" value="ECO:0007669"/>
    <property type="project" value="UniProtKB-UniRule"/>
</dbReference>
<dbReference type="SUPFAM" id="SSF47336">
    <property type="entry name" value="ACP-like"/>
    <property type="match status" value="1"/>
</dbReference>
<keyword evidence="3 5" id="KW-0597">Phosphoprotein</keyword>
<accession>A0A0R1U2R0</accession>
<comment type="similarity">
    <text evidence="5">Belongs to the DltC family.</text>
</comment>
<dbReference type="Proteomes" id="UP000051922">
    <property type="component" value="Unassembled WGS sequence"/>
</dbReference>
<feature type="domain" description="Carrier" evidence="6">
    <location>
        <begin position="1"/>
        <end position="77"/>
    </location>
</feature>
<sequence>MDAKATVLAILEDLTGEDVSGDMNVNLFDTALMDSMDTVQLVLELTNQLDIDIPVSEFDRSQWDTPQKIVDQVEAKLQ</sequence>
<comment type="function">
    <text evidence="5">Carrier protein involved in the D-alanylation of lipoteichoic acid (LTA). The loading of thioester-linked D-alanine onto DltC is catalyzed by D-alanine--D-alanyl carrier protein ligase DltA. The DltC-carried D-alanyl group is further transferred to cell membrane phosphatidylglycerol (PG) by forming an ester bond, probably catalyzed by DltD. D-alanylation of LTA plays an important role in modulating the properties of the cell wall in Gram-positive bacteria, influencing the net charge of the cell wall.</text>
</comment>
<keyword evidence="1 5" id="KW-0596">Phosphopantetheine</keyword>
<dbReference type="PATRIC" id="fig|1423783.4.peg.2246"/>
<evidence type="ECO:0000256" key="1">
    <source>
        <dbReference type="ARBA" id="ARBA00022450"/>
    </source>
</evidence>
<evidence type="ECO:0000256" key="5">
    <source>
        <dbReference type="HAMAP-Rule" id="MF_00565"/>
    </source>
</evidence>
<keyword evidence="2 5" id="KW-0963">Cytoplasm</keyword>
<evidence type="ECO:0000256" key="2">
    <source>
        <dbReference type="ARBA" id="ARBA00022490"/>
    </source>
</evidence>
<dbReference type="Pfam" id="PF00550">
    <property type="entry name" value="PP-binding"/>
    <property type="match status" value="1"/>
</dbReference>
<dbReference type="GO" id="GO:0070395">
    <property type="term" value="P:lipoteichoic acid biosynthetic process"/>
    <property type="evidence" value="ECO:0007669"/>
    <property type="project" value="UniProtKB-UniRule"/>
</dbReference>
<dbReference type="GO" id="GO:0005737">
    <property type="term" value="C:cytoplasm"/>
    <property type="evidence" value="ECO:0007669"/>
    <property type="project" value="UniProtKB-SubCell"/>
</dbReference>
<dbReference type="STRING" id="1423783.FC50_GL002193"/>
<dbReference type="EMBL" id="AZFJ01000017">
    <property type="protein sequence ID" value="KRL87613.1"/>
    <property type="molecule type" value="Genomic_DNA"/>
</dbReference>
<keyword evidence="4 5" id="KW-0961">Cell wall biogenesis/degradation</keyword>
<evidence type="ECO:0000313" key="8">
    <source>
        <dbReference type="Proteomes" id="UP000051922"/>
    </source>
</evidence>
<evidence type="ECO:0000259" key="6">
    <source>
        <dbReference type="PROSITE" id="PS50075"/>
    </source>
</evidence>
<feature type="modified residue" description="O-(pantetheine 4'-phosphoryl)serine" evidence="5">
    <location>
        <position position="35"/>
    </location>
</feature>
<dbReference type="OrthoDB" id="6462171at2"/>
<dbReference type="NCBIfam" id="TIGR01688">
    <property type="entry name" value="dltC"/>
    <property type="match status" value="1"/>
</dbReference>
<dbReference type="RefSeq" id="WP_054649728.1">
    <property type="nucleotide sequence ID" value="NZ_AZFJ01000017.1"/>
</dbReference>
<organism evidence="7 8">
    <name type="scientific">Lacticaseibacillus pantheris DSM 15945 = JCM 12539 = NBRC 106106</name>
    <dbReference type="NCBI Taxonomy" id="1423783"/>
    <lineage>
        <taxon>Bacteria</taxon>
        <taxon>Bacillati</taxon>
        <taxon>Bacillota</taxon>
        <taxon>Bacilli</taxon>
        <taxon>Lactobacillales</taxon>
        <taxon>Lactobacillaceae</taxon>
        <taxon>Lacticaseibacillus</taxon>
    </lineage>
</organism>
<comment type="pathway">
    <text evidence="5">Cell wall biogenesis; lipoteichoic acid biosynthesis.</text>
</comment>
<comment type="subcellular location">
    <subcellularLocation>
        <location evidence="5">Cytoplasm</location>
    </subcellularLocation>
</comment>
<dbReference type="Gene3D" id="1.10.1200.10">
    <property type="entry name" value="ACP-like"/>
    <property type="match status" value="1"/>
</dbReference>
<name>A0A0R1U2R0_9LACO</name>
<dbReference type="PROSITE" id="PS50075">
    <property type="entry name" value="CARRIER"/>
    <property type="match status" value="1"/>
</dbReference>
<evidence type="ECO:0000313" key="7">
    <source>
        <dbReference type="EMBL" id="KRL87613.1"/>
    </source>
</evidence>
<dbReference type="GO" id="GO:0071555">
    <property type="term" value="P:cell wall organization"/>
    <property type="evidence" value="ECO:0007669"/>
    <property type="project" value="UniProtKB-KW"/>
</dbReference>